<evidence type="ECO:0000256" key="16">
    <source>
        <dbReference type="ARBA" id="ARBA00076190"/>
    </source>
</evidence>
<dbReference type="InterPro" id="IPR037196">
    <property type="entry name" value="HSP90_C"/>
</dbReference>
<feature type="binding site" evidence="18">
    <location>
        <position position="470"/>
    </location>
    <ligand>
        <name>ATP</name>
        <dbReference type="ChEBI" id="CHEBI:30616"/>
    </ligand>
</feature>
<dbReference type="GO" id="GO:0005743">
    <property type="term" value="C:mitochondrial inner membrane"/>
    <property type="evidence" value="ECO:0007669"/>
    <property type="project" value="UniProtKB-SubCell"/>
</dbReference>
<dbReference type="GO" id="GO:0140662">
    <property type="term" value="F:ATP-dependent protein folding chaperone"/>
    <property type="evidence" value="ECO:0007669"/>
    <property type="project" value="InterPro"/>
</dbReference>
<feature type="binding site" evidence="18">
    <location>
        <position position="318"/>
    </location>
    <ligand>
        <name>ATP</name>
        <dbReference type="ChEBI" id="CHEBI:30616"/>
    </ligand>
</feature>
<dbReference type="Gene3D" id="3.30.565.10">
    <property type="entry name" value="Histidine kinase-like ATPase, C-terminal domain"/>
    <property type="match status" value="1"/>
</dbReference>
<evidence type="ECO:0000256" key="12">
    <source>
        <dbReference type="ARBA" id="ARBA00023186"/>
    </source>
</evidence>
<dbReference type="GO" id="GO:0019901">
    <property type="term" value="F:protein kinase binding"/>
    <property type="evidence" value="ECO:0007669"/>
    <property type="project" value="UniProtKB-ARBA"/>
</dbReference>
<keyword evidence="12" id="KW-0143">Chaperone</keyword>
<evidence type="ECO:0000256" key="11">
    <source>
        <dbReference type="ARBA" id="ARBA00023136"/>
    </source>
</evidence>
<comment type="function">
    <text evidence="13">Chaperone that expresses an ATPase activity. Involved in maintaining mitochondrial function and polarization, downstream of PINK1 and mitochondrial complex I. Is a negative regulator of mitochondrial respiration able to modulate the balance between oxidative phosphorylation and aerobic glycolysis. The impact of TRAP1 on mitochondrial respiration is probably mediated by modulation of mitochondrial SRC and inhibition of SDHA.</text>
</comment>
<keyword evidence="11" id="KW-0472">Membrane</keyword>
<dbReference type="PRINTS" id="PR00775">
    <property type="entry name" value="HEATSHOCK90"/>
</dbReference>
<dbReference type="InterPro" id="IPR020575">
    <property type="entry name" value="Hsp90_N"/>
</dbReference>
<dbReference type="GO" id="GO:0005524">
    <property type="term" value="F:ATP binding"/>
    <property type="evidence" value="ECO:0007669"/>
    <property type="project" value="UniProtKB-KW"/>
</dbReference>
<dbReference type="Gene3D" id="3.40.50.11260">
    <property type="match status" value="1"/>
</dbReference>
<dbReference type="InterPro" id="IPR020568">
    <property type="entry name" value="Ribosomal_Su5_D2-typ_SF"/>
</dbReference>
<dbReference type="GO" id="GO:0016887">
    <property type="term" value="F:ATP hydrolysis activity"/>
    <property type="evidence" value="ECO:0007669"/>
    <property type="project" value="InterPro"/>
</dbReference>
<dbReference type="STRING" id="307972.A0A2G8KHC0"/>
<evidence type="ECO:0000256" key="1">
    <source>
        <dbReference type="ARBA" id="ARBA00004273"/>
    </source>
</evidence>
<evidence type="ECO:0000313" key="20">
    <source>
        <dbReference type="EMBL" id="PIK47370.1"/>
    </source>
</evidence>
<dbReference type="FunFam" id="3.40.50.11260:FF:000004">
    <property type="entry name" value="Heat shock protein 75 mitochondrial"/>
    <property type="match status" value="1"/>
</dbReference>
<gene>
    <name evidence="20" type="ORF">BSL78_15757</name>
</gene>
<dbReference type="Gene3D" id="3.30.230.80">
    <property type="match status" value="1"/>
</dbReference>
<evidence type="ECO:0000256" key="6">
    <source>
        <dbReference type="ARBA" id="ARBA00022792"/>
    </source>
</evidence>
<dbReference type="NCBIfam" id="NF003555">
    <property type="entry name" value="PRK05218.1"/>
    <property type="match status" value="1"/>
</dbReference>
<dbReference type="InterPro" id="IPR036890">
    <property type="entry name" value="HATPase_C_sf"/>
</dbReference>
<organism evidence="20 21">
    <name type="scientific">Stichopus japonicus</name>
    <name type="common">Sea cucumber</name>
    <dbReference type="NCBI Taxonomy" id="307972"/>
    <lineage>
        <taxon>Eukaryota</taxon>
        <taxon>Metazoa</taxon>
        <taxon>Echinodermata</taxon>
        <taxon>Eleutherozoa</taxon>
        <taxon>Echinozoa</taxon>
        <taxon>Holothuroidea</taxon>
        <taxon>Aspidochirotacea</taxon>
        <taxon>Aspidochirotida</taxon>
        <taxon>Stichopodidae</taxon>
        <taxon>Apostichopus</taxon>
    </lineage>
</organism>
<dbReference type="Gene3D" id="1.20.120.790">
    <property type="entry name" value="Heat shock protein 90, C-terminal domain"/>
    <property type="match status" value="1"/>
</dbReference>
<sequence length="773" mass="87737">MNVTLDFNDGKSLDESSESFNLVKMATPLFAGVRSSKCLLPLFSVSKNSRIQLSSNYNQLVSNRNRAAYRSWTLIENGVKSYSAKPSWYDGRNGRCLQPQTVRCYSETTEDKTTTTEDGAAAVAADDMPTEKEHNIITDQEKVTGRKEKLEFQAETRMLLDIVAKSLYSENEVFIRELISNASDALEKFRYMQMTRDDLPHGQPLEIHIAVDQEKSTFTIQDTGIGMTKRELVDNMGTIARSGSKAFVQQLKDKDSAEAADSNIIGQFGVGFYSAFMVGGTVEIFTRSQLPDSKAWHWKSDGSGSYELSEADDVQSGTKIVIHLKKDCWKFSIESDVKDIILKHSNFVGAPVFLNGKKINTTQALWSTEPKKVTEDQHVEFFQFLSKNTYDKPRYTLHYRADAPLSIRSLFYIPSRSPLPWEMSQQYDSGIALYSRKILIQPKAEKIIPKWLRFVVGVVDSEDIPLNLSREMLQNSALIRKLQTVITSRFVRYLQDNAKRDPAKYDQFFDEYGVFLREGIVSSQDQIEKEDIAKLLRYESSALPPGQKTNLMEYGDRMKAGERNIYYICAPSRELVEGSPYYEAFKNSDREVLFCYDDYDELALLQLREFDRKLLRSVESEMAGNQGQAENVDETTGSVEGALSESEGDAVITYLKDVLQSKLKDVTVTNRLGSHPAMINVPEMGAARHFMRTALKNRPEAEKVQLLQPTLEINKSHPIVHKLQSLQKDNPELARLLAEQLYDNAMIAAGLVDDPRPMLNRLHSFMEKALEKF</sequence>
<evidence type="ECO:0000256" key="5">
    <source>
        <dbReference type="ARBA" id="ARBA00022741"/>
    </source>
</evidence>
<protein>
    <recommendedName>
        <fullName evidence="15">Heat shock protein 75 kDa, mitochondrial</fullName>
    </recommendedName>
    <alternativeName>
        <fullName evidence="17">TNFR-associated protein 1</fullName>
    </alternativeName>
    <alternativeName>
        <fullName evidence="16">Tumor necrosis factor type 1 receptor-associated protein</fullName>
    </alternativeName>
</protein>
<evidence type="ECO:0000256" key="15">
    <source>
        <dbReference type="ARBA" id="ARBA00073018"/>
    </source>
</evidence>
<evidence type="ECO:0000256" key="2">
    <source>
        <dbReference type="ARBA" id="ARBA00004305"/>
    </source>
</evidence>
<evidence type="ECO:0000256" key="13">
    <source>
        <dbReference type="ARBA" id="ARBA00057498"/>
    </source>
</evidence>
<evidence type="ECO:0000256" key="8">
    <source>
        <dbReference type="ARBA" id="ARBA00022946"/>
    </source>
</evidence>
<comment type="subcellular location">
    <subcellularLocation>
        <location evidence="1">Mitochondrion inner membrane</location>
    </subcellularLocation>
    <subcellularLocation>
        <location evidence="2">Mitochondrion matrix</location>
    </subcellularLocation>
</comment>
<comment type="similarity">
    <text evidence="3">Belongs to the heat shock protein 90 family.</text>
</comment>
<accession>A0A2G8KHC0</accession>
<evidence type="ECO:0000256" key="7">
    <source>
        <dbReference type="ARBA" id="ARBA00022840"/>
    </source>
</evidence>
<dbReference type="Pfam" id="PF13589">
    <property type="entry name" value="HATPase_c_3"/>
    <property type="match status" value="1"/>
</dbReference>
<keyword evidence="8" id="KW-0809">Transit peptide</keyword>
<evidence type="ECO:0000256" key="19">
    <source>
        <dbReference type="SAM" id="MobiDB-lite"/>
    </source>
</evidence>
<feature type="region of interest" description="Disordered" evidence="19">
    <location>
        <begin position="621"/>
        <end position="643"/>
    </location>
</feature>
<feature type="binding site" evidence="18">
    <location>
        <position position="181"/>
    </location>
    <ligand>
        <name>ATP</name>
        <dbReference type="ChEBI" id="CHEBI:30616"/>
    </ligand>
</feature>
<dbReference type="SUPFAM" id="SSF110942">
    <property type="entry name" value="HSP90 C-terminal domain"/>
    <property type="match status" value="1"/>
</dbReference>
<dbReference type="InterPro" id="IPR001404">
    <property type="entry name" value="Hsp90_fam"/>
</dbReference>
<evidence type="ECO:0000256" key="3">
    <source>
        <dbReference type="ARBA" id="ARBA00008239"/>
    </source>
</evidence>
<dbReference type="GO" id="GO:0051082">
    <property type="term" value="F:unfolded protein binding"/>
    <property type="evidence" value="ECO:0007669"/>
    <property type="project" value="InterPro"/>
</dbReference>
<dbReference type="SUPFAM" id="SSF55874">
    <property type="entry name" value="ATPase domain of HSP90 chaperone/DNA topoisomerase II/histidine kinase"/>
    <property type="match status" value="1"/>
</dbReference>
<dbReference type="HAMAP" id="MF_00505">
    <property type="entry name" value="HSP90"/>
    <property type="match status" value="1"/>
</dbReference>
<dbReference type="AlphaFoldDB" id="A0A2G8KHC0"/>
<comment type="subunit">
    <text evidence="14">Binds to the intracellular domain of tumor necrosis factor type 1 receptor. Binds to RB1. Interacts with SRC. Interacts with SDHA.</text>
</comment>
<dbReference type="FunFam" id="3.30.230.80:FF:000004">
    <property type="entry name" value="Heat shock protein 75 kDa"/>
    <property type="match status" value="1"/>
</dbReference>
<feature type="binding site" evidence="18">
    <location>
        <position position="222"/>
    </location>
    <ligand>
        <name>ATP</name>
        <dbReference type="ChEBI" id="CHEBI:30616"/>
    </ligand>
</feature>
<dbReference type="FunFam" id="3.30.565.10:FF:000021">
    <property type="entry name" value="Heat shock protein 75 kDa, mitochondrial"/>
    <property type="match status" value="1"/>
</dbReference>
<comment type="caution">
    <text evidence="20">The sequence shown here is derived from an EMBL/GenBank/DDBJ whole genome shotgun (WGS) entry which is preliminary data.</text>
</comment>
<dbReference type="OrthoDB" id="28737at2759"/>
<dbReference type="PIRSF" id="PIRSF002583">
    <property type="entry name" value="Hsp90"/>
    <property type="match status" value="1"/>
</dbReference>
<evidence type="ECO:0000256" key="10">
    <source>
        <dbReference type="ARBA" id="ARBA00023128"/>
    </source>
</evidence>
<feature type="compositionally biased region" description="Polar residues" evidence="19">
    <location>
        <begin position="623"/>
        <end position="638"/>
    </location>
</feature>
<dbReference type="PANTHER" id="PTHR11528">
    <property type="entry name" value="HEAT SHOCK PROTEIN 90 FAMILY MEMBER"/>
    <property type="match status" value="1"/>
</dbReference>
<dbReference type="GO" id="GO:0005759">
    <property type="term" value="C:mitochondrial matrix"/>
    <property type="evidence" value="ECO:0007669"/>
    <property type="project" value="UniProtKB-SubCell"/>
</dbReference>
<keyword evidence="4" id="KW-0597">Phosphoprotein</keyword>
<keyword evidence="20" id="KW-0346">Stress response</keyword>
<feature type="binding site" evidence="18">
    <location>
        <begin position="242"/>
        <end position="243"/>
    </location>
    <ligand>
        <name>ATP</name>
        <dbReference type="ChEBI" id="CHEBI:30616"/>
    </ligand>
</feature>
<feature type="binding site" evidence="18">
    <location>
        <position position="235"/>
    </location>
    <ligand>
        <name>ATP</name>
        <dbReference type="ChEBI" id="CHEBI:30616"/>
    </ligand>
</feature>
<keyword evidence="10" id="KW-0496">Mitochondrion</keyword>
<reference evidence="20 21" key="1">
    <citation type="journal article" date="2017" name="PLoS Biol.">
        <title>The sea cucumber genome provides insights into morphological evolution and visceral regeneration.</title>
        <authorList>
            <person name="Zhang X."/>
            <person name="Sun L."/>
            <person name="Yuan J."/>
            <person name="Sun Y."/>
            <person name="Gao Y."/>
            <person name="Zhang L."/>
            <person name="Li S."/>
            <person name="Dai H."/>
            <person name="Hamel J.F."/>
            <person name="Liu C."/>
            <person name="Yu Y."/>
            <person name="Liu S."/>
            <person name="Lin W."/>
            <person name="Guo K."/>
            <person name="Jin S."/>
            <person name="Xu P."/>
            <person name="Storey K.B."/>
            <person name="Huan P."/>
            <person name="Zhang T."/>
            <person name="Zhou Y."/>
            <person name="Zhang J."/>
            <person name="Lin C."/>
            <person name="Li X."/>
            <person name="Xing L."/>
            <person name="Huo D."/>
            <person name="Sun M."/>
            <person name="Wang L."/>
            <person name="Mercier A."/>
            <person name="Li F."/>
            <person name="Yang H."/>
            <person name="Xiang J."/>
        </authorList>
    </citation>
    <scope>NUCLEOTIDE SEQUENCE [LARGE SCALE GENOMIC DNA]</scope>
    <source>
        <strain evidence="20">Shaxun</strain>
        <tissue evidence="20">Muscle</tissue>
    </source>
</reference>
<proteinExistence type="inferred from homology"/>
<evidence type="ECO:0000256" key="17">
    <source>
        <dbReference type="ARBA" id="ARBA00080766"/>
    </source>
</evidence>
<feature type="binding site" evidence="18">
    <location>
        <position position="227"/>
    </location>
    <ligand>
        <name>ATP</name>
        <dbReference type="ChEBI" id="CHEBI:30616"/>
    </ligand>
</feature>
<evidence type="ECO:0000256" key="4">
    <source>
        <dbReference type="ARBA" id="ARBA00022553"/>
    </source>
</evidence>
<keyword evidence="6" id="KW-0999">Mitochondrion inner membrane</keyword>
<dbReference type="SUPFAM" id="SSF54211">
    <property type="entry name" value="Ribosomal protein S5 domain 2-like"/>
    <property type="match status" value="1"/>
</dbReference>
<dbReference type="CDD" id="cd16927">
    <property type="entry name" value="HATPase_Hsp90-like"/>
    <property type="match status" value="1"/>
</dbReference>
<keyword evidence="9" id="KW-0007">Acetylation</keyword>
<evidence type="ECO:0000313" key="21">
    <source>
        <dbReference type="Proteomes" id="UP000230750"/>
    </source>
</evidence>
<dbReference type="EMBL" id="MRZV01000584">
    <property type="protein sequence ID" value="PIK47370.1"/>
    <property type="molecule type" value="Genomic_DNA"/>
</dbReference>
<feature type="binding site" evidence="18">
    <location>
        <position position="177"/>
    </location>
    <ligand>
        <name>ATP</name>
        <dbReference type="ChEBI" id="CHEBI:30616"/>
    </ligand>
</feature>
<name>A0A2G8KHC0_STIJA</name>
<keyword evidence="21" id="KW-1185">Reference proteome</keyword>
<evidence type="ECO:0000256" key="18">
    <source>
        <dbReference type="PIRSR" id="PIRSR002583-1"/>
    </source>
</evidence>
<evidence type="ECO:0000256" key="9">
    <source>
        <dbReference type="ARBA" id="ARBA00022990"/>
    </source>
</evidence>
<feature type="binding site" evidence="18">
    <location>
        <begin position="267"/>
        <end position="272"/>
    </location>
    <ligand>
        <name>ATP</name>
        <dbReference type="ChEBI" id="CHEBI:30616"/>
    </ligand>
</feature>
<dbReference type="Pfam" id="PF00183">
    <property type="entry name" value="HSP90"/>
    <property type="match status" value="1"/>
</dbReference>
<keyword evidence="7 18" id="KW-0067">ATP-binding</keyword>
<dbReference type="FunFam" id="1.20.120.790:FF:000004">
    <property type="entry name" value="Heat shock protein 75 kDa"/>
    <property type="match status" value="1"/>
</dbReference>
<dbReference type="Proteomes" id="UP000230750">
    <property type="component" value="Unassembled WGS sequence"/>
</dbReference>
<keyword evidence="5 18" id="KW-0547">Nucleotide-binding</keyword>
<evidence type="ECO:0000256" key="14">
    <source>
        <dbReference type="ARBA" id="ARBA00066161"/>
    </source>
</evidence>